<feature type="signal peptide" evidence="1">
    <location>
        <begin position="1"/>
        <end position="22"/>
    </location>
</feature>
<protein>
    <submittedName>
        <fullName evidence="2">Lipocalin-like domain-containing protein</fullName>
    </submittedName>
</protein>
<dbReference type="Proteomes" id="UP000324758">
    <property type="component" value="Unassembled WGS sequence"/>
</dbReference>
<name>A0A5D3K132_9BRAD</name>
<sequence length="65" mass="7271">MPKLKCLVAFVGYLIAAYPSFAEDREKVIGIWKLVSQEIEIQATGQKEPVFGHSPTGYAIFTLLR</sequence>
<proteinExistence type="predicted"/>
<dbReference type="OrthoDB" id="118834at2"/>
<keyword evidence="3" id="KW-1185">Reference proteome</keyword>
<evidence type="ECO:0000256" key="1">
    <source>
        <dbReference type="SAM" id="SignalP"/>
    </source>
</evidence>
<reference evidence="2 3" key="1">
    <citation type="submission" date="2019-08" db="EMBL/GenBank/DDBJ databases">
        <title>Bradyrhizobium hipponensis sp. nov., a rhizobium isolated from a Lupinus angustifolius root nodule in Tunisia.</title>
        <authorList>
            <person name="Off K."/>
            <person name="Rejili M."/>
            <person name="Mars M."/>
            <person name="Brachmann A."/>
            <person name="Marin M."/>
        </authorList>
    </citation>
    <scope>NUCLEOTIDE SEQUENCE [LARGE SCALE GENOMIC DNA]</scope>
    <source>
        <strain evidence="2 3">CTAW71</strain>
    </source>
</reference>
<accession>A0A5D3K132</accession>
<dbReference type="AlphaFoldDB" id="A0A5D3K132"/>
<evidence type="ECO:0000313" key="3">
    <source>
        <dbReference type="Proteomes" id="UP000324758"/>
    </source>
</evidence>
<gene>
    <name evidence="2" type="ORF">FXB40_45980</name>
</gene>
<feature type="chain" id="PRO_5022968284" evidence="1">
    <location>
        <begin position="23"/>
        <end position="65"/>
    </location>
</feature>
<dbReference type="EMBL" id="VSSS01000103">
    <property type="protein sequence ID" value="TYL83656.1"/>
    <property type="molecule type" value="Genomic_DNA"/>
</dbReference>
<evidence type="ECO:0000313" key="2">
    <source>
        <dbReference type="EMBL" id="TYL83656.1"/>
    </source>
</evidence>
<keyword evidence="1" id="KW-0732">Signal</keyword>
<dbReference type="RefSeq" id="WP_148778853.1">
    <property type="nucleotide sequence ID" value="NZ_VSSS01000103.1"/>
</dbReference>
<organism evidence="2 3">
    <name type="scientific">Bradyrhizobium rifense</name>
    <dbReference type="NCBI Taxonomy" id="515499"/>
    <lineage>
        <taxon>Bacteria</taxon>
        <taxon>Pseudomonadati</taxon>
        <taxon>Pseudomonadota</taxon>
        <taxon>Alphaproteobacteria</taxon>
        <taxon>Hyphomicrobiales</taxon>
        <taxon>Nitrobacteraceae</taxon>
        <taxon>Bradyrhizobium</taxon>
    </lineage>
</organism>
<comment type="caution">
    <text evidence="2">The sequence shown here is derived from an EMBL/GenBank/DDBJ whole genome shotgun (WGS) entry which is preliminary data.</text>
</comment>